<evidence type="ECO:0000313" key="6">
    <source>
        <dbReference type="Proteomes" id="UP000034076"/>
    </source>
</evidence>
<dbReference type="InterPro" id="IPR028082">
    <property type="entry name" value="Peripla_BP_I"/>
</dbReference>
<dbReference type="AlphaFoldDB" id="A0A0M2NPU4"/>
<dbReference type="GO" id="GO:0000976">
    <property type="term" value="F:transcription cis-regulatory region binding"/>
    <property type="evidence" value="ECO:0007669"/>
    <property type="project" value="TreeGrafter"/>
</dbReference>
<organism evidence="5 6">
    <name type="scientific">Christensenella hongkongensis</name>
    <dbReference type="NCBI Taxonomy" id="270498"/>
    <lineage>
        <taxon>Bacteria</taxon>
        <taxon>Bacillati</taxon>
        <taxon>Bacillota</taxon>
        <taxon>Clostridia</taxon>
        <taxon>Christensenellales</taxon>
        <taxon>Christensenellaceae</taxon>
        <taxon>Christensenella</taxon>
    </lineage>
</organism>
<evidence type="ECO:0000259" key="4">
    <source>
        <dbReference type="PROSITE" id="PS50949"/>
    </source>
</evidence>
<keyword evidence="3" id="KW-0804">Transcription</keyword>
<dbReference type="PROSITE" id="PS50949">
    <property type="entry name" value="HTH_GNTR"/>
    <property type="match status" value="1"/>
</dbReference>
<dbReference type="Gene3D" id="1.10.10.10">
    <property type="entry name" value="Winged helix-like DNA-binding domain superfamily/Winged helix DNA-binding domain"/>
    <property type="match status" value="1"/>
</dbReference>
<dbReference type="InterPro" id="IPR033532">
    <property type="entry name" value="AraR_ligand_bind_dom"/>
</dbReference>
<dbReference type="SUPFAM" id="SSF53822">
    <property type="entry name" value="Periplasmic binding protein-like I"/>
    <property type="match status" value="1"/>
</dbReference>
<dbReference type="Proteomes" id="UP000034076">
    <property type="component" value="Unassembled WGS sequence"/>
</dbReference>
<dbReference type="Gene3D" id="3.40.50.2300">
    <property type="match status" value="2"/>
</dbReference>
<dbReference type="Pfam" id="PF00392">
    <property type="entry name" value="GntR"/>
    <property type="match status" value="1"/>
</dbReference>
<sequence length="354" mass="39630">MTAIPKYKILAETLRSDIVCGVYQNGDTLPSENELAEKYRLSRHTVRQAISQLEAESLIVRVRGSGTYVSYRKNRAPRTMTVGVITTYISDYIFPTILSGIEKTLSEKGYSMNLSATRNRTENEKRILHEYLEKPIDGLIVEGTKSALPNPNIALYEKLGASGVPIVFINSYYRELDAPISVLMEDREGGRQAVRYLIDRGYRNIGGIFKSDDMQGAERYAGYSRALTDADLPIHDEAVVWYTTESRQMILEQTEEIIMERLCGCDAVLCYNDEVAAKLIDILARRKISVPDGMAVMSFDDSGIAKFVVPPLTSLLHAKKEMGAIAAKKLLQMMAGKKESPVLLPWKISIRKST</sequence>
<keyword evidence="2" id="KW-0238">DNA-binding</keyword>
<dbReference type="EMBL" id="LAYJ01000013">
    <property type="protein sequence ID" value="KKI52427.1"/>
    <property type="molecule type" value="Genomic_DNA"/>
</dbReference>
<evidence type="ECO:0000256" key="2">
    <source>
        <dbReference type="ARBA" id="ARBA00023125"/>
    </source>
</evidence>
<evidence type="ECO:0000256" key="1">
    <source>
        <dbReference type="ARBA" id="ARBA00023015"/>
    </source>
</evidence>
<comment type="caution">
    <text evidence="5">The sequence shown here is derived from an EMBL/GenBank/DDBJ whole genome shotgun (WGS) entry which is preliminary data.</text>
</comment>
<dbReference type="PRINTS" id="PR00035">
    <property type="entry name" value="HTHGNTR"/>
</dbReference>
<evidence type="ECO:0000313" key="5">
    <source>
        <dbReference type="EMBL" id="KKI52427.1"/>
    </source>
</evidence>
<name>A0A0M2NPU4_9FIRM</name>
<reference evidence="5 6" key="1">
    <citation type="submission" date="2015-04" db="EMBL/GenBank/DDBJ databases">
        <title>Draft genome sequence of bacteremic isolate Catabacter hongkongensis type strain HKU16T.</title>
        <authorList>
            <person name="Lau S.K."/>
            <person name="Teng J.L."/>
            <person name="Huang Y."/>
            <person name="Curreem S.O."/>
            <person name="Tsui S.K."/>
            <person name="Woo P.C."/>
        </authorList>
    </citation>
    <scope>NUCLEOTIDE SEQUENCE [LARGE SCALE GENOMIC DNA]</scope>
    <source>
        <strain evidence="5 6">HKU16</strain>
    </source>
</reference>
<accession>A0A0M2NPU4</accession>
<gene>
    <name evidence="5" type="ORF">CHK_0044</name>
</gene>
<feature type="domain" description="HTH gntR-type" evidence="4">
    <location>
        <begin position="4"/>
        <end position="72"/>
    </location>
</feature>
<proteinExistence type="predicted"/>
<dbReference type="InterPro" id="IPR036390">
    <property type="entry name" value="WH_DNA-bd_sf"/>
</dbReference>
<dbReference type="CDD" id="cd07377">
    <property type="entry name" value="WHTH_GntR"/>
    <property type="match status" value="1"/>
</dbReference>
<protein>
    <submittedName>
        <fullName evidence="5">Transcriptional repressor of arabinoside utilization operon, GntR family</fullName>
    </submittedName>
</protein>
<dbReference type="PANTHER" id="PTHR30146">
    <property type="entry name" value="LACI-RELATED TRANSCRIPTIONAL REPRESSOR"/>
    <property type="match status" value="1"/>
</dbReference>
<dbReference type="STRING" id="270498.CHK_0044"/>
<dbReference type="Pfam" id="PF13377">
    <property type="entry name" value="Peripla_BP_3"/>
    <property type="match status" value="1"/>
</dbReference>
<keyword evidence="1" id="KW-0805">Transcription regulation</keyword>
<dbReference type="PANTHER" id="PTHR30146:SF150">
    <property type="entry name" value="ARABINOSE METABOLISM TRANSCRIPTIONAL REPRESSOR"/>
    <property type="match status" value="1"/>
</dbReference>
<dbReference type="InterPro" id="IPR036388">
    <property type="entry name" value="WH-like_DNA-bd_sf"/>
</dbReference>
<dbReference type="InterPro" id="IPR000524">
    <property type="entry name" value="Tscrpt_reg_HTH_GntR"/>
</dbReference>
<evidence type="ECO:0000256" key="3">
    <source>
        <dbReference type="ARBA" id="ARBA00023163"/>
    </source>
</evidence>
<dbReference type="InterPro" id="IPR046335">
    <property type="entry name" value="LacI/GalR-like_sensor"/>
</dbReference>
<dbReference type="SUPFAM" id="SSF46785">
    <property type="entry name" value="Winged helix' DNA-binding domain"/>
    <property type="match status" value="1"/>
</dbReference>
<dbReference type="GO" id="GO:0003700">
    <property type="term" value="F:DNA-binding transcription factor activity"/>
    <property type="evidence" value="ECO:0007669"/>
    <property type="project" value="InterPro"/>
</dbReference>
<keyword evidence="6" id="KW-1185">Reference proteome</keyword>
<dbReference type="CDD" id="cd01541">
    <property type="entry name" value="PBP1_AraR"/>
    <property type="match status" value="1"/>
</dbReference>
<dbReference type="SMART" id="SM00345">
    <property type="entry name" value="HTH_GNTR"/>
    <property type="match status" value="1"/>
</dbReference>